<keyword evidence="2 6" id="KW-0813">Transport</keyword>
<dbReference type="PANTHER" id="PTHR43496:SF1">
    <property type="entry name" value="POLYGALACTURONAN_RHAMNOGALACTURONAN TRANSPORT SYSTEM PERMEASE PROTEIN YTEP"/>
    <property type="match status" value="1"/>
</dbReference>
<evidence type="ECO:0000313" key="8">
    <source>
        <dbReference type="EMBL" id="MFC5466275.1"/>
    </source>
</evidence>
<evidence type="ECO:0000256" key="4">
    <source>
        <dbReference type="ARBA" id="ARBA00022989"/>
    </source>
</evidence>
<feature type="transmembrane region" description="Helical" evidence="6">
    <location>
        <begin position="230"/>
        <end position="251"/>
    </location>
</feature>
<accession>A0ABW0LKD8</accession>
<reference evidence="9" key="1">
    <citation type="journal article" date="2019" name="Int. J. Syst. Evol. Microbiol.">
        <title>The Global Catalogue of Microorganisms (GCM) 10K type strain sequencing project: providing services to taxonomists for standard genome sequencing and annotation.</title>
        <authorList>
            <consortium name="The Broad Institute Genomics Platform"/>
            <consortium name="The Broad Institute Genome Sequencing Center for Infectious Disease"/>
            <person name="Wu L."/>
            <person name="Ma J."/>
        </authorList>
    </citation>
    <scope>NUCLEOTIDE SEQUENCE [LARGE SCALE GENOMIC DNA]</scope>
    <source>
        <strain evidence="9">CGMCC 1.12237</strain>
    </source>
</reference>
<feature type="domain" description="ABC transmembrane type-1" evidence="7">
    <location>
        <begin position="93"/>
        <end position="308"/>
    </location>
</feature>
<feature type="transmembrane region" description="Helical" evidence="6">
    <location>
        <begin position="30"/>
        <end position="57"/>
    </location>
</feature>
<comment type="caution">
    <text evidence="8">The sequence shown here is derived from an EMBL/GenBank/DDBJ whole genome shotgun (WGS) entry which is preliminary data.</text>
</comment>
<dbReference type="Proteomes" id="UP001596147">
    <property type="component" value="Unassembled WGS sequence"/>
</dbReference>
<feature type="transmembrane region" description="Helical" evidence="6">
    <location>
        <begin position="133"/>
        <end position="153"/>
    </location>
</feature>
<protein>
    <submittedName>
        <fullName evidence="8">ABC transporter permease</fullName>
    </submittedName>
</protein>
<evidence type="ECO:0000256" key="5">
    <source>
        <dbReference type="ARBA" id="ARBA00023136"/>
    </source>
</evidence>
<evidence type="ECO:0000256" key="2">
    <source>
        <dbReference type="ARBA" id="ARBA00022448"/>
    </source>
</evidence>
<dbReference type="SUPFAM" id="SSF161098">
    <property type="entry name" value="MetI-like"/>
    <property type="match status" value="1"/>
</dbReference>
<organism evidence="8 9">
    <name type="scientific">Lederbergia graminis</name>
    <dbReference type="NCBI Taxonomy" id="735518"/>
    <lineage>
        <taxon>Bacteria</taxon>
        <taxon>Bacillati</taxon>
        <taxon>Bacillota</taxon>
        <taxon>Bacilli</taxon>
        <taxon>Bacillales</taxon>
        <taxon>Bacillaceae</taxon>
        <taxon>Lederbergia</taxon>
    </lineage>
</organism>
<proteinExistence type="inferred from homology"/>
<keyword evidence="3 6" id="KW-0812">Transmembrane</keyword>
<evidence type="ECO:0000256" key="6">
    <source>
        <dbReference type="RuleBase" id="RU363032"/>
    </source>
</evidence>
<keyword evidence="5 6" id="KW-0472">Membrane</keyword>
<evidence type="ECO:0000259" key="7">
    <source>
        <dbReference type="PROSITE" id="PS50928"/>
    </source>
</evidence>
<keyword evidence="9" id="KW-1185">Reference proteome</keyword>
<dbReference type="Gene3D" id="1.10.3720.10">
    <property type="entry name" value="MetI-like"/>
    <property type="match status" value="1"/>
</dbReference>
<feature type="transmembrane region" description="Helical" evidence="6">
    <location>
        <begin position="99"/>
        <end position="121"/>
    </location>
</feature>
<dbReference type="InterPro" id="IPR035906">
    <property type="entry name" value="MetI-like_sf"/>
</dbReference>
<dbReference type="PANTHER" id="PTHR43496">
    <property type="entry name" value="PROTEIN LPLB"/>
    <property type="match status" value="1"/>
</dbReference>
<gene>
    <name evidence="8" type="ORF">ACFPM4_16270</name>
</gene>
<evidence type="ECO:0000256" key="3">
    <source>
        <dbReference type="ARBA" id="ARBA00022692"/>
    </source>
</evidence>
<dbReference type="EMBL" id="JBHSMC010000024">
    <property type="protein sequence ID" value="MFC5466275.1"/>
    <property type="molecule type" value="Genomic_DNA"/>
</dbReference>
<evidence type="ECO:0000313" key="9">
    <source>
        <dbReference type="Proteomes" id="UP001596147"/>
    </source>
</evidence>
<feature type="transmembrane region" description="Helical" evidence="6">
    <location>
        <begin position="287"/>
        <end position="312"/>
    </location>
</feature>
<dbReference type="CDD" id="cd06261">
    <property type="entry name" value="TM_PBP2"/>
    <property type="match status" value="1"/>
</dbReference>
<dbReference type="InterPro" id="IPR000515">
    <property type="entry name" value="MetI-like"/>
</dbReference>
<dbReference type="Pfam" id="PF00528">
    <property type="entry name" value="BPD_transp_1"/>
    <property type="match status" value="1"/>
</dbReference>
<comment type="subcellular location">
    <subcellularLocation>
        <location evidence="6">Cell membrane</location>
        <topology evidence="6">Multi-pass membrane protein</topology>
    </subcellularLocation>
    <subcellularLocation>
        <location evidence="1">Membrane</location>
        <topology evidence="1">Multi-pass membrane protein</topology>
    </subcellularLocation>
</comment>
<sequence length="321" mass="36245">MRSAAIENKENQVVIAKKGRLLKSIKRHKLYYFLIIPGLLYFLIFHYIPMFGIIIAFKDVSPFAGVEGIFTSEWVGLKHFERFFSSYYFWDVLSNTVMISFYKLLFGFPAPIILALLLNEVRQMVFKRTIQTISYLPHFISMVVLAGLVTSVLSTDGGILNSVIEFFGGEPIHFLGGKEYFRSVLVASDIWKSIGWGSILYLAAMAGINPQLYEAAKIDGANRWQQTWHITLPGISFVVVLMLILNVGNFLDAGFEQILLLYSPAVYEVADIIDTYVYREGLIAMQYSYATAIGIFKNVIGAILILGANYVAKRLNQPGIW</sequence>
<dbReference type="RefSeq" id="WP_382354075.1">
    <property type="nucleotide sequence ID" value="NZ_JBHSMC010000024.1"/>
</dbReference>
<keyword evidence="4 6" id="KW-1133">Transmembrane helix</keyword>
<feature type="transmembrane region" description="Helical" evidence="6">
    <location>
        <begin position="190"/>
        <end position="209"/>
    </location>
</feature>
<name>A0ABW0LKD8_9BACI</name>
<comment type="similarity">
    <text evidence="6">Belongs to the binding-protein-dependent transport system permease family.</text>
</comment>
<evidence type="ECO:0000256" key="1">
    <source>
        <dbReference type="ARBA" id="ARBA00004141"/>
    </source>
</evidence>
<dbReference type="PROSITE" id="PS50928">
    <property type="entry name" value="ABC_TM1"/>
    <property type="match status" value="1"/>
</dbReference>